<dbReference type="InterPro" id="IPR006047">
    <property type="entry name" value="GH13_cat_dom"/>
</dbReference>
<dbReference type="SMART" id="SM00632">
    <property type="entry name" value="Aamy_C"/>
    <property type="match status" value="1"/>
</dbReference>
<feature type="domain" description="Glycosyl hydrolase family 13 catalytic" evidence="18">
    <location>
        <begin position="30"/>
        <end position="399"/>
    </location>
</feature>
<keyword evidence="11" id="KW-1015">Disulfide bond</keyword>
<dbReference type="EMBL" id="CH477511">
    <property type="protein sequence ID" value="EAT39769.1"/>
    <property type="molecule type" value="Genomic_DNA"/>
</dbReference>
<evidence type="ECO:0000256" key="13">
    <source>
        <dbReference type="ARBA" id="ARBA00023277"/>
    </source>
</evidence>
<dbReference type="Gene3D" id="3.20.20.80">
    <property type="entry name" value="Glycosidases"/>
    <property type="match status" value="1"/>
</dbReference>
<evidence type="ECO:0000256" key="6">
    <source>
        <dbReference type="ARBA" id="ARBA00012595"/>
    </source>
</evidence>
<dbReference type="PANTHER" id="PTHR43447">
    <property type="entry name" value="ALPHA-AMYLASE"/>
    <property type="match status" value="1"/>
</dbReference>
<dbReference type="OMA" id="NDVANEC"/>
<reference evidence="19" key="3">
    <citation type="submission" date="2012-09" db="EMBL/GenBank/DDBJ databases">
        <authorList>
            <consortium name="VectorBase"/>
        </authorList>
    </citation>
    <scope>NUCLEOTIDE SEQUENCE</scope>
    <source>
        <strain evidence="19">Liverpool</strain>
    </source>
</reference>
<feature type="chain" id="PRO_5030175249" description="alpha-amylase" evidence="16">
    <location>
        <begin position="20"/>
        <end position="499"/>
    </location>
</feature>
<evidence type="ECO:0000256" key="11">
    <source>
        <dbReference type="ARBA" id="ARBA00023157"/>
    </source>
</evidence>
<dbReference type="Pfam" id="PF02806">
    <property type="entry name" value="Alpha-amylase_C"/>
    <property type="match status" value="1"/>
</dbReference>
<keyword evidence="12" id="KW-0868">Chloride</keyword>
<comment type="similarity">
    <text evidence="4 15">Belongs to the glycosyl hydrolase 13 family.</text>
</comment>
<dbReference type="eggNOG" id="KOG2212">
    <property type="taxonomic scope" value="Eukaryota"/>
</dbReference>
<dbReference type="STRING" id="7159.Q16YQ9"/>
<evidence type="ECO:0000256" key="14">
    <source>
        <dbReference type="ARBA" id="ARBA00023295"/>
    </source>
</evidence>
<evidence type="ECO:0000256" key="5">
    <source>
        <dbReference type="ARBA" id="ARBA00011245"/>
    </source>
</evidence>
<evidence type="ECO:0000256" key="15">
    <source>
        <dbReference type="RuleBase" id="RU003615"/>
    </source>
</evidence>
<evidence type="ECO:0000256" key="2">
    <source>
        <dbReference type="ARBA" id="ARBA00001913"/>
    </source>
</evidence>
<feature type="signal peptide" evidence="16">
    <location>
        <begin position="1"/>
        <end position="19"/>
    </location>
</feature>
<dbReference type="InterPro" id="IPR031319">
    <property type="entry name" value="A-amylase_C"/>
</dbReference>
<keyword evidence="13" id="KW-0119">Carbohydrate metabolism</keyword>
<dbReference type="SMART" id="SM00642">
    <property type="entry name" value="Aamy"/>
    <property type="match status" value="1"/>
</dbReference>
<evidence type="ECO:0000256" key="9">
    <source>
        <dbReference type="ARBA" id="ARBA00022801"/>
    </source>
</evidence>
<evidence type="ECO:0000313" key="19">
    <source>
        <dbReference type="EMBL" id="EAT39769.1"/>
    </source>
</evidence>
<dbReference type="Gene3D" id="2.60.40.1180">
    <property type="entry name" value="Golgi alpha-mannosidase II"/>
    <property type="match status" value="1"/>
</dbReference>
<evidence type="ECO:0000256" key="3">
    <source>
        <dbReference type="ARBA" id="ARBA00001923"/>
    </source>
</evidence>
<dbReference type="InterPro" id="IPR006048">
    <property type="entry name" value="A-amylase/branching_C"/>
</dbReference>
<dbReference type="OrthoDB" id="550577at2759"/>
<dbReference type="CDD" id="cd11317">
    <property type="entry name" value="AmyAc_bac_euk_AmyA"/>
    <property type="match status" value="1"/>
</dbReference>
<protein>
    <recommendedName>
        <fullName evidence="6">alpha-amylase</fullName>
        <ecNumber evidence="6">3.2.1.1</ecNumber>
    </recommendedName>
</protein>
<comment type="subunit">
    <text evidence="5">Monomer.</text>
</comment>
<dbReference type="EC" id="3.2.1.1" evidence="6"/>
<accession>Q16YQ9</accession>
<dbReference type="AlphaFoldDB" id="Q16YQ9"/>
<evidence type="ECO:0000256" key="7">
    <source>
        <dbReference type="ARBA" id="ARBA00022723"/>
    </source>
</evidence>
<dbReference type="PRINTS" id="PR00110">
    <property type="entry name" value="ALPHAAMYLASE"/>
</dbReference>
<evidence type="ECO:0000256" key="4">
    <source>
        <dbReference type="ARBA" id="ARBA00008061"/>
    </source>
</evidence>
<evidence type="ECO:0000256" key="16">
    <source>
        <dbReference type="SAM" id="SignalP"/>
    </source>
</evidence>
<evidence type="ECO:0000256" key="1">
    <source>
        <dbReference type="ARBA" id="ARBA00000548"/>
    </source>
</evidence>
<keyword evidence="14" id="KW-0326">Glycosidase</keyword>
<evidence type="ECO:0000256" key="10">
    <source>
        <dbReference type="ARBA" id="ARBA00022837"/>
    </source>
</evidence>
<dbReference type="GO" id="GO:0005975">
    <property type="term" value="P:carbohydrate metabolic process"/>
    <property type="evidence" value="ECO:0007669"/>
    <property type="project" value="InterPro"/>
</dbReference>
<dbReference type="GO" id="GO:0004556">
    <property type="term" value="F:alpha-amylase activity"/>
    <property type="evidence" value="ECO:0007669"/>
    <property type="project" value="UniProtKB-UniRule"/>
</dbReference>
<comment type="cofactor">
    <cofactor evidence="2">
        <name>Ca(2+)</name>
        <dbReference type="ChEBI" id="CHEBI:29108"/>
    </cofactor>
</comment>
<comment type="cofactor">
    <cofactor evidence="3">
        <name>chloride</name>
        <dbReference type="ChEBI" id="CHEBI:17996"/>
    </cofactor>
</comment>
<dbReference type="Proteomes" id="UP000682892">
    <property type="component" value="Chromosome 1"/>
</dbReference>
<evidence type="ECO:0000256" key="12">
    <source>
        <dbReference type="ARBA" id="ARBA00023214"/>
    </source>
</evidence>
<dbReference type="GO" id="GO:0046872">
    <property type="term" value="F:metal ion binding"/>
    <property type="evidence" value="ECO:0007669"/>
    <property type="project" value="UniProtKB-KW"/>
</dbReference>
<evidence type="ECO:0000313" key="20">
    <source>
        <dbReference type="Proteomes" id="UP000682892"/>
    </source>
</evidence>
<dbReference type="InterPro" id="IPR006046">
    <property type="entry name" value="Alpha_amylase"/>
</dbReference>
<keyword evidence="7" id="KW-0479">Metal-binding</keyword>
<evidence type="ECO:0000259" key="18">
    <source>
        <dbReference type="SMART" id="SM00642"/>
    </source>
</evidence>
<dbReference type="InterPro" id="IPR017853">
    <property type="entry name" value="GH"/>
</dbReference>
<dbReference type="PhylomeDB" id="Q16YQ9"/>
<keyword evidence="9" id="KW-0378">Hydrolase</keyword>
<proteinExistence type="inferred from homology"/>
<gene>
    <name evidence="19" type="ORF">AaeL_AAEL008456</name>
</gene>
<dbReference type="SUPFAM" id="SSF51445">
    <property type="entry name" value="(Trans)glycosidases"/>
    <property type="match status" value="1"/>
</dbReference>
<dbReference type="HOGENOM" id="CLU_013336_2_1_1"/>
<name>Q16YQ9_AEDAE</name>
<comment type="catalytic activity">
    <reaction evidence="1">
        <text>Endohydrolysis of (1-&gt;4)-alpha-D-glucosidic linkages in polysaccharides containing three or more (1-&gt;4)-alpha-linked D-glucose units.</text>
        <dbReference type="EC" id="3.2.1.1"/>
    </reaction>
</comment>
<keyword evidence="10" id="KW-0106">Calcium</keyword>
<dbReference type="KEGG" id="aag:5570640"/>
<keyword evidence="8 16" id="KW-0732">Signal</keyword>
<dbReference type="SUPFAM" id="SSF51011">
    <property type="entry name" value="Glycosyl hydrolase domain"/>
    <property type="match status" value="1"/>
</dbReference>
<evidence type="ECO:0000256" key="8">
    <source>
        <dbReference type="ARBA" id="ARBA00022729"/>
    </source>
</evidence>
<dbReference type="PaxDb" id="7159-AAEL008456-PA"/>
<reference evidence="19" key="1">
    <citation type="submission" date="2005-10" db="EMBL/GenBank/DDBJ databases">
        <authorList>
            <person name="Loftus B.J."/>
            <person name="Nene V.M."/>
            <person name="Hannick L.I."/>
            <person name="Bidwell S."/>
            <person name="Haas B."/>
            <person name="Amedeo P."/>
            <person name="Orvis J."/>
            <person name="Wortman J.R."/>
            <person name="White O.R."/>
            <person name="Salzberg S."/>
            <person name="Shumway M."/>
            <person name="Koo H."/>
            <person name="Zhao Y."/>
            <person name="Holmes M."/>
            <person name="Miller J."/>
            <person name="Schatz M."/>
            <person name="Pop M."/>
            <person name="Pai G."/>
            <person name="Utterback T."/>
            <person name="Rogers Y.-H."/>
            <person name="Kravitz S."/>
            <person name="Fraser C.M."/>
        </authorList>
    </citation>
    <scope>NUCLEOTIDE SEQUENCE</scope>
    <source>
        <strain evidence="19">Liverpool</strain>
    </source>
</reference>
<reference evidence="19" key="2">
    <citation type="journal article" date="2007" name="Science">
        <title>Genome sequence of Aedes aegypti, a major arbovirus vector.</title>
        <authorList>
            <person name="Nene V."/>
            <person name="Wortman J.R."/>
            <person name="Lawson D."/>
            <person name="Haas B."/>
            <person name="Kodira C."/>
            <person name="Tu Z.J."/>
            <person name="Loftus B."/>
            <person name="Xi Z."/>
            <person name="Megy K."/>
            <person name="Grabherr M."/>
            <person name="Ren Q."/>
            <person name="Zdobnov E.M."/>
            <person name="Lobo N.F."/>
            <person name="Campbell K.S."/>
            <person name="Brown S.E."/>
            <person name="Bonaldo M.F."/>
            <person name="Zhu J."/>
            <person name="Sinkins S.P."/>
            <person name="Hogenkamp D.G."/>
            <person name="Amedeo P."/>
            <person name="Arensburger P."/>
            <person name="Atkinson P.W."/>
            <person name="Bidwell S."/>
            <person name="Biedler J."/>
            <person name="Birney E."/>
            <person name="Bruggner R.V."/>
            <person name="Costas J."/>
            <person name="Coy M.R."/>
            <person name="Crabtree J."/>
            <person name="Crawford M."/>
            <person name="Debruyn B."/>
            <person name="Decaprio D."/>
            <person name="Eiglmeier K."/>
            <person name="Eisenstadt E."/>
            <person name="El-Dorry H."/>
            <person name="Gelbart W.M."/>
            <person name="Gomes S.L."/>
            <person name="Hammond M."/>
            <person name="Hannick L.I."/>
            <person name="Hogan J.R."/>
            <person name="Holmes M.H."/>
            <person name="Jaffe D."/>
            <person name="Johnston J.S."/>
            <person name="Kennedy R.C."/>
            <person name="Koo H."/>
            <person name="Kravitz S."/>
            <person name="Kriventseva E.V."/>
            <person name="Kulp D."/>
            <person name="Labutti K."/>
            <person name="Lee E."/>
            <person name="Li S."/>
            <person name="Lovin D.D."/>
            <person name="Mao C."/>
            <person name="Mauceli E."/>
            <person name="Menck C.F."/>
            <person name="Miller J.R."/>
            <person name="Montgomery P."/>
            <person name="Mori A."/>
            <person name="Nascimento A.L."/>
            <person name="Naveira H.F."/>
            <person name="Nusbaum C."/>
            <person name="O'leary S."/>
            <person name="Orvis J."/>
            <person name="Pertea M."/>
            <person name="Quesneville H."/>
            <person name="Reidenbach K.R."/>
            <person name="Rogers Y.H."/>
            <person name="Roth C.W."/>
            <person name="Schneider J.R."/>
            <person name="Schatz M."/>
            <person name="Shumway M."/>
            <person name="Stanke M."/>
            <person name="Stinson E.O."/>
            <person name="Tubio J.M."/>
            <person name="Vanzee J.P."/>
            <person name="Verjovski-Almeida S."/>
            <person name="Werner D."/>
            <person name="White O."/>
            <person name="Wyder S."/>
            <person name="Zeng Q."/>
            <person name="Zhao Q."/>
            <person name="Zhao Y."/>
            <person name="Hill C.A."/>
            <person name="Raikhel A.S."/>
            <person name="Soares M.B."/>
            <person name="Knudson D.L."/>
            <person name="Lee N.H."/>
            <person name="Galagan J."/>
            <person name="Salzberg S.L."/>
            <person name="Paulsen I.T."/>
            <person name="Dimopoulos G."/>
            <person name="Collins F.H."/>
            <person name="Birren B."/>
            <person name="Fraser-Liggett C.M."/>
            <person name="Severson D.W."/>
        </authorList>
    </citation>
    <scope>NUCLEOTIDE SEQUENCE [LARGE SCALE GENOMIC DNA]</scope>
    <source>
        <strain evidence="19">Liverpool</strain>
    </source>
</reference>
<organism evidence="19 20">
    <name type="scientific">Aedes aegypti</name>
    <name type="common">Yellowfever mosquito</name>
    <name type="synonym">Culex aegypti</name>
    <dbReference type="NCBI Taxonomy" id="7159"/>
    <lineage>
        <taxon>Eukaryota</taxon>
        <taxon>Metazoa</taxon>
        <taxon>Ecdysozoa</taxon>
        <taxon>Arthropoda</taxon>
        <taxon>Hexapoda</taxon>
        <taxon>Insecta</taxon>
        <taxon>Pterygota</taxon>
        <taxon>Neoptera</taxon>
        <taxon>Endopterygota</taxon>
        <taxon>Diptera</taxon>
        <taxon>Nematocera</taxon>
        <taxon>Culicoidea</taxon>
        <taxon>Culicidae</taxon>
        <taxon>Culicinae</taxon>
        <taxon>Aedini</taxon>
        <taxon>Aedes</taxon>
        <taxon>Stegomyia</taxon>
    </lineage>
</organism>
<dbReference type="InterPro" id="IPR013780">
    <property type="entry name" value="Glyco_hydro_b"/>
</dbReference>
<dbReference type="VEuPathDB" id="VectorBase:AAEL008456"/>
<feature type="domain" description="Alpha-amylase C-terminal" evidence="17">
    <location>
        <begin position="408"/>
        <end position="497"/>
    </location>
</feature>
<evidence type="ECO:0000259" key="17">
    <source>
        <dbReference type="SMART" id="SM00632"/>
    </source>
</evidence>
<sequence>MQTALAVALLISNVLVAYSQFDPHWWPGRSGIVQLFEWKWNDIADECERFLAPMGFGGVQISPATENALIFTPFRPWWERYQPVSYYLNTRSGNEAEFALMVRRCNAVGVRIYADVVLNQMAVNTLYGGGAGSLADANTLAYPAVPYNSSDFNTDCQINEQSNPIELRDCRVYGLPDLNQRSEWVRDRIVNLLNKFIVYGVAGFHVDAVKHMWSGDLQVIYSRLANLAQDHGFSANTRPFIIQDVVDISDDGVSKFEYTSLGTITEYRFSETIGSIFGGQQRLSSLINWGQPWGFPSSERTLVFVDNQVNQRNHGAGNRHVLTYKDGKHYVMAVAFMLAHPYGIPRIMSSYAFNNDDHGPPADANGNIISPTITSDGMCSNNWICEHRLNPIANMIGFRNAIAGTSITHWVDNGANQMAFCRGNRGFIMFNLEGTDFDQTMQTCLPAGIYCDVITGKVGEGGICTGYSIEVDENGLARIYVSAFGAYNVLAIHVNSRIQ</sequence>